<evidence type="ECO:0000256" key="6">
    <source>
        <dbReference type="ARBA" id="ARBA00023065"/>
    </source>
</evidence>
<evidence type="ECO:0000313" key="10">
    <source>
        <dbReference type="Proteomes" id="UP000053577"/>
    </source>
</evidence>
<dbReference type="PANTHER" id="PTHR42771">
    <property type="entry name" value="IRON(3+)-HYDROXAMATE IMPORT ATP-BINDING PROTEIN FHUC"/>
    <property type="match status" value="1"/>
</dbReference>
<dbReference type="AlphaFoldDB" id="A0A0V8M2M2"/>
<evidence type="ECO:0000313" key="9">
    <source>
        <dbReference type="EMBL" id="KSV18031.1"/>
    </source>
</evidence>
<dbReference type="PATRIC" id="fig|61435.5.peg.1016"/>
<dbReference type="InterPro" id="IPR051535">
    <property type="entry name" value="Siderophore_ABC-ATPase"/>
</dbReference>
<sequence>MFLDRVIIRSDRFPDNSLYPFNLGVLHKTSEITFSKPVTFFIGENGSGKSTLLRAICRRAGVHIWEDTSRLTLDNNPYADRLSDYLELGLPQGGVKGSFFDSRTFQDFTRFLDEWAAASPDILKYFGGDSLANRSHGQSLMQYFESRYRIKGLYFMDEPETALSPKSQLMLLKLLSQASASDHNQFIIVSHSPILLACPNAAIYTFDTAPVSPIGYYDTQYYRIYRDFLNNPAPFFEQ</sequence>
<evidence type="ECO:0000256" key="1">
    <source>
        <dbReference type="ARBA" id="ARBA00004202"/>
    </source>
</evidence>
<dbReference type="RefSeq" id="WP_041342842.1">
    <property type="nucleotide sequence ID" value="NZ_DICU01000003.1"/>
</dbReference>
<dbReference type="Pfam" id="PF13476">
    <property type="entry name" value="AAA_23"/>
    <property type="match status" value="1"/>
</dbReference>
<dbReference type="PANTHER" id="PTHR42771:SF2">
    <property type="entry name" value="IRON(3+)-HYDROXAMATE IMPORT ATP-BINDING PROTEIN FHUC"/>
    <property type="match status" value="1"/>
</dbReference>
<dbReference type="InterPro" id="IPR003593">
    <property type="entry name" value="AAA+_ATPase"/>
</dbReference>
<comment type="subcellular location">
    <subcellularLocation>
        <location evidence="1">Cell membrane</location>
        <topology evidence="1">Peripheral membrane protein</topology>
    </subcellularLocation>
</comment>
<dbReference type="EMBL" id="JGYD01000018">
    <property type="protein sequence ID" value="KSV18031.1"/>
    <property type="molecule type" value="Genomic_DNA"/>
</dbReference>
<dbReference type="GO" id="GO:0006826">
    <property type="term" value="P:iron ion transport"/>
    <property type="evidence" value="ECO:0007669"/>
    <property type="project" value="UniProtKB-KW"/>
</dbReference>
<evidence type="ECO:0000256" key="7">
    <source>
        <dbReference type="ARBA" id="ARBA00023136"/>
    </source>
</evidence>
<keyword evidence="2" id="KW-0813">Transport</keyword>
<dbReference type="GO" id="GO:0016887">
    <property type="term" value="F:ATP hydrolysis activity"/>
    <property type="evidence" value="ECO:0007669"/>
    <property type="project" value="InterPro"/>
</dbReference>
<dbReference type="Gene3D" id="3.40.50.300">
    <property type="entry name" value="P-loop containing nucleotide triphosphate hydrolases"/>
    <property type="match status" value="2"/>
</dbReference>
<evidence type="ECO:0000256" key="4">
    <source>
        <dbReference type="ARBA" id="ARBA00022496"/>
    </source>
</evidence>
<keyword evidence="3" id="KW-1003">Cell membrane</keyword>
<keyword evidence="4" id="KW-0410">Iron transport</keyword>
<evidence type="ECO:0000256" key="5">
    <source>
        <dbReference type="ARBA" id="ARBA00023004"/>
    </source>
</evidence>
<dbReference type="SUPFAM" id="SSF52540">
    <property type="entry name" value="P-loop containing nucleoside triphosphate hydrolases"/>
    <property type="match status" value="1"/>
</dbReference>
<gene>
    <name evidence="9" type="ORF">DA01_05150</name>
</gene>
<dbReference type="GO" id="GO:0006302">
    <property type="term" value="P:double-strand break repair"/>
    <property type="evidence" value="ECO:0007669"/>
    <property type="project" value="InterPro"/>
</dbReference>
<evidence type="ECO:0000259" key="8">
    <source>
        <dbReference type="SMART" id="SM00382"/>
    </source>
</evidence>
<proteinExistence type="predicted"/>
<keyword evidence="5" id="KW-0408">Iron</keyword>
<keyword evidence="7" id="KW-0472">Membrane</keyword>
<dbReference type="InterPro" id="IPR038729">
    <property type="entry name" value="Rad50/SbcC_AAA"/>
</dbReference>
<feature type="domain" description="AAA+ ATPase" evidence="8">
    <location>
        <begin position="35"/>
        <end position="207"/>
    </location>
</feature>
<comment type="caution">
    <text evidence="9">The sequence shown here is derived from an EMBL/GenBank/DDBJ whole genome shotgun (WGS) entry which is preliminary data.</text>
</comment>
<dbReference type="Pfam" id="PF13304">
    <property type="entry name" value="AAA_21"/>
    <property type="match status" value="1"/>
</dbReference>
<organism evidence="9 10">
    <name type="scientific">Dehalococcoides mccartyi</name>
    <dbReference type="NCBI Taxonomy" id="61435"/>
    <lineage>
        <taxon>Bacteria</taxon>
        <taxon>Bacillati</taxon>
        <taxon>Chloroflexota</taxon>
        <taxon>Dehalococcoidia</taxon>
        <taxon>Dehalococcoidales</taxon>
        <taxon>Dehalococcoidaceae</taxon>
        <taxon>Dehalococcoides</taxon>
    </lineage>
</organism>
<accession>A0A0V8M2M2</accession>
<name>A0A0V8M2M2_9CHLR</name>
<evidence type="ECO:0000256" key="3">
    <source>
        <dbReference type="ARBA" id="ARBA00022475"/>
    </source>
</evidence>
<dbReference type="Proteomes" id="UP000053577">
    <property type="component" value="Unassembled WGS sequence"/>
</dbReference>
<dbReference type="InterPro" id="IPR003959">
    <property type="entry name" value="ATPase_AAA_core"/>
</dbReference>
<reference evidence="9 10" key="1">
    <citation type="journal article" date="2015" name="Sci. Rep.">
        <title>A comparative genomics and reductive dehalogenase gene transcription study of two chloroethene-respiring bacteria, Dehalococcoides mccartyi strains MB and 11a.</title>
        <authorList>
            <person name="Low A."/>
            <person name="Shen Z."/>
            <person name="Cheng D."/>
            <person name="Rogers M.J."/>
            <person name="Lee P.K."/>
            <person name="He J."/>
        </authorList>
    </citation>
    <scope>NUCLEOTIDE SEQUENCE [LARGE SCALE GENOMIC DNA]</scope>
    <source>
        <strain evidence="9 10">MB</strain>
    </source>
</reference>
<dbReference type="SMART" id="SM00382">
    <property type="entry name" value="AAA"/>
    <property type="match status" value="1"/>
</dbReference>
<dbReference type="GO" id="GO:0005886">
    <property type="term" value="C:plasma membrane"/>
    <property type="evidence" value="ECO:0007669"/>
    <property type="project" value="UniProtKB-SubCell"/>
</dbReference>
<evidence type="ECO:0000256" key="2">
    <source>
        <dbReference type="ARBA" id="ARBA00022448"/>
    </source>
</evidence>
<protein>
    <submittedName>
        <fullName evidence="9">ATPase AAA</fullName>
    </submittedName>
</protein>
<keyword evidence="6" id="KW-0406">Ion transport</keyword>
<dbReference type="InterPro" id="IPR027417">
    <property type="entry name" value="P-loop_NTPase"/>
</dbReference>
<dbReference type="OrthoDB" id="9784297at2"/>